<dbReference type="Gene3D" id="3.40.50.1110">
    <property type="entry name" value="SGNH hydrolase"/>
    <property type="match status" value="1"/>
</dbReference>
<feature type="domain" description="Secretion system C-terminal sorting" evidence="3">
    <location>
        <begin position="633"/>
        <end position="706"/>
    </location>
</feature>
<gene>
    <name evidence="4" type="ORF">EOJ36_08430</name>
</gene>
<dbReference type="InterPro" id="IPR036514">
    <property type="entry name" value="SGNH_hydro_sf"/>
</dbReference>
<reference evidence="4 5" key="1">
    <citation type="submission" date="2019-01" db="EMBL/GenBank/DDBJ databases">
        <authorList>
            <person name="Chen W.-M."/>
        </authorList>
    </citation>
    <scope>NUCLEOTIDE SEQUENCE [LARGE SCALE GENOMIC DNA]</scope>
    <source>
        <strain evidence="4 5">FSY-15</strain>
    </source>
</reference>
<evidence type="ECO:0000259" key="2">
    <source>
        <dbReference type="Pfam" id="PF03629"/>
    </source>
</evidence>
<evidence type="ECO:0000313" key="4">
    <source>
        <dbReference type="EMBL" id="RVU25021.1"/>
    </source>
</evidence>
<keyword evidence="5" id="KW-1185">Reference proteome</keyword>
<dbReference type="OrthoDB" id="1488710at2"/>
<dbReference type="InterPro" id="IPR005181">
    <property type="entry name" value="SASA"/>
</dbReference>
<organism evidence="4 5">
    <name type="scientific">Sandaracinomonas limnophila</name>
    <dbReference type="NCBI Taxonomy" id="1862386"/>
    <lineage>
        <taxon>Bacteria</taxon>
        <taxon>Pseudomonadati</taxon>
        <taxon>Bacteroidota</taxon>
        <taxon>Cytophagia</taxon>
        <taxon>Cytophagales</taxon>
        <taxon>Flectobacillaceae</taxon>
        <taxon>Sandaracinomonas</taxon>
    </lineage>
</organism>
<dbReference type="Pfam" id="PF18962">
    <property type="entry name" value="Por_Secre_tail"/>
    <property type="match status" value="1"/>
</dbReference>
<dbReference type="Proteomes" id="UP000282832">
    <property type="component" value="Unassembled WGS sequence"/>
</dbReference>
<protein>
    <submittedName>
        <fullName evidence="4">T9SS type A sorting domain-containing protein</fullName>
    </submittedName>
</protein>
<evidence type="ECO:0000256" key="1">
    <source>
        <dbReference type="ARBA" id="ARBA00022801"/>
    </source>
</evidence>
<dbReference type="AlphaFoldDB" id="A0A437PS02"/>
<accession>A0A437PS02</accession>
<evidence type="ECO:0000259" key="3">
    <source>
        <dbReference type="Pfam" id="PF18962"/>
    </source>
</evidence>
<name>A0A437PS02_9BACT</name>
<feature type="domain" description="Sialate O-acetylesterase" evidence="2">
    <location>
        <begin position="118"/>
        <end position="309"/>
    </location>
</feature>
<comment type="caution">
    <text evidence="4">The sequence shown here is derived from an EMBL/GenBank/DDBJ whole genome shotgun (WGS) entry which is preliminary data.</text>
</comment>
<dbReference type="Pfam" id="PF03629">
    <property type="entry name" value="SASA"/>
    <property type="match status" value="1"/>
</dbReference>
<dbReference type="NCBIfam" id="TIGR04183">
    <property type="entry name" value="Por_Secre_tail"/>
    <property type="match status" value="1"/>
</dbReference>
<dbReference type="GO" id="GO:0016788">
    <property type="term" value="F:hydrolase activity, acting on ester bonds"/>
    <property type="evidence" value="ECO:0007669"/>
    <property type="project" value="UniProtKB-ARBA"/>
</dbReference>
<dbReference type="InterPro" id="IPR026444">
    <property type="entry name" value="Secre_tail"/>
</dbReference>
<sequence>MRKIVFLLLFIWTKAFPQITVDYPYNNQVLQRDKTNFAEVSFLGKLPANSSKVEYKLIQVVDSKEQEGKWIVLDSLAIGGFYQGKLTLKGGWYKFKVRTFSNGIPSDSATLNRFGVGEVFIIAGQSNAQGVEREAFNSGTTNEMVISANFSNSATPTATDNFSYIGPNGKNFPLDKFEVIKSSSIIGPLGFNNFFWPKLGETIVANLKVPVCFFNVAWSGTSIRNWAESSRGIASKNPWIDSYYPAGFPFDNLQQVLKKYSGVNGVRAVLWQIGETDNVQQMSTNDFVSYFKEVSSAVSSVSGLSIPFLLAQSTYIRNYDGGSSCGPLADNSKIVAAYNELFNYNSNLFLPGVNSDLIEVPRLAVPYLGCTHFSPNAFNDLANGWYAKLQVLFSGAGLPVSPLSFPILDKFCSNSNVNVYRLGADSFDILNSNNEILAAQNSLYDNLSGKTFTIKYKKNNFIEFQSPIINSNNFPIPAQVSITANGNLNFCNGNQVELKNSGSSLVYWNNGAVGSSIFVTKTGEYSAVSKNQFACQSAPSNLLKVTVFENPATPQITLNSPYVLYGGLKLFDIDYHWQNSSGDLQKSDTYLRVNQTGTYKLYASKTYNSTLTCNSAPAIFNYTLPNDAGLSAFPNPVFSDDLVKIESISDLTNANYQLVDYSGRIVKEGKITSDQTYNLALTNLASGKYIISVSTADHKTYSKQIVVQ</sequence>
<proteinExistence type="predicted"/>
<keyword evidence="1" id="KW-0378">Hydrolase</keyword>
<dbReference type="EMBL" id="SACY01000003">
    <property type="protein sequence ID" value="RVU25021.1"/>
    <property type="molecule type" value="Genomic_DNA"/>
</dbReference>
<evidence type="ECO:0000313" key="5">
    <source>
        <dbReference type="Proteomes" id="UP000282832"/>
    </source>
</evidence>
<dbReference type="RefSeq" id="WP_127804291.1">
    <property type="nucleotide sequence ID" value="NZ_SACY01000003.1"/>
</dbReference>
<dbReference type="SUPFAM" id="SSF52266">
    <property type="entry name" value="SGNH hydrolase"/>
    <property type="match status" value="1"/>
</dbReference>